<dbReference type="PANTHER" id="PTHR30561:SF9">
    <property type="entry name" value="4-AMINO-4-DEOXY-L-ARABINOSE-PHOSPHOUNDECAPRENOL FLIPPASE SUBUNIT ARNF-RELATED"/>
    <property type="match status" value="1"/>
</dbReference>
<name>A0A956M401_UNCEI</name>
<sequence length="122" mass="13312">MNRFLPHIFLVTALVCNAAANVIIKHAMTKGTPPPVGAPLMTKLLAVLSPLFVLGVTLFGLNLLCYSIALRTFRISVAYPIMVSGGYCLILIAGWFLFHEKLNLVQYSGIALILSGIWLVVR</sequence>
<evidence type="ECO:0000256" key="4">
    <source>
        <dbReference type="ARBA" id="ARBA00022989"/>
    </source>
</evidence>
<comment type="similarity">
    <text evidence="6">Belongs to the drug/metabolite transporter (DMT) superfamily. Small multidrug resistance (SMR) (TC 2.A.7.1) family.</text>
</comment>
<evidence type="ECO:0000256" key="1">
    <source>
        <dbReference type="ARBA" id="ARBA00004651"/>
    </source>
</evidence>
<dbReference type="GO" id="GO:0005886">
    <property type="term" value="C:plasma membrane"/>
    <property type="evidence" value="ECO:0007669"/>
    <property type="project" value="UniProtKB-SubCell"/>
</dbReference>
<comment type="subcellular location">
    <subcellularLocation>
        <location evidence="1 6">Cell membrane</location>
        <topology evidence="1 6">Multi-pass membrane protein</topology>
    </subcellularLocation>
</comment>
<dbReference type="Pfam" id="PF00893">
    <property type="entry name" value="Multi_Drug_Res"/>
    <property type="match status" value="1"/>
</dbReference>
<proteinExistence type="inferred from homology"/>
<keyword evidence="5 7" id="KW-0472">Membrane</keyword>
<reference evidence="8" key="1">
    <citation type="submission" date="2020-04" db="EMBL/GenBank/DDBJ databases">
        <authorList>
            <person name="Zhang T."/>
        </authorList>
    </citation>
    <scope>NUCLEOTIDE SEQUENCE</scope>
    <source>
        <strain evidence="8">HKST-UBA01</strain>
    </source>
</reference>
<dbReference type="EMBL" id="JAGQHR010001108">
    <property type="protein sequence ID" value="MCA9730322.1"/>
    <property type="molecule type" value="Genomic_DNA"/>
</dbReference>
<evidence type="ECO:0000256" key="5">
    <source>
        <dbReference type="ARBA" id="ARBA00023136"/>
    </source>
</evidence>
<dbReference type="Gene3D" id="1.10.3730.20">
    <property type="match status" value="1"/>
</dbReference>
<reference evidence="8" key="2">
    <citation type="journal article" date="2021" name="Microbiome">
        <title>Successional dynamics and alternative stable states in a saline activated sludge microbial community over 9 years.</title>
        <authorList>
            <person name="Wang Y."/>
            <person name="Ye J."/>
            <person name="Ju F."/>
            <person name="Liu L."/>
            <person name="Boyd J.A."/>
            <person name="Deng Y."/>
            <person name="Parks D.H."/>
            <person name="Jiang X."/>
            <person name="Yin X."/>
            <person name="Woodcroft B.J."/>
            <person name="Tyson G.W."/>
            <person name="Hugenholtz P."/>
            <person name="Polz M.F."/>
            <person name="Zhang T."/>
        </authorList>
    </citation>
    <scope>NUCLEOTIDE SEQUENCE</scope>
    <source>
        <strain evidence="8">HKST-UBA01</strain>
    </source>
</reference>
<accession>A0A956M401</accession>
<keyword evidence="2" id="KW-1003">Cell membrane</keyword>
<evidence type="ECO:0000313" key="8">
    <source>
        <dbReference type="EMBL" id="MCA9730322.1"/>
    </source>
</evidence>
<keyword evidence="3 6" id="KW-0812">Transmembrane</keyword>
<dbReference type="SUPFAM" id="SSF103481">
    <property type="entry name" value="Multidrug resistance efflux transporter EmrE"/>
    <property type="match status" value="1"/>
</dbReference>
<protein>
    <submittedName>
        <fullName evidence="8">Uncharacterized protein</fullName>
    </submittedName>
</protein>
<feature type="transmembrane region" description="Helical" evidence="7">
    <location>
        <begin position="44"/>
        <end position="65"/>
    </location>
</feature>
<evidence type="ECO:0000256" key="2">
    <source>
        <dbReference type="ARBA" id="ARBA00022475"/>
    </source>
</evidence>
<dbReference type="InterPro" id="IPR037185">
    <property type="entry name" value="EmrE-like"/>
</dbReference>
<feature type="transmembrane region" description="Helical" evidence="7">
    <location>
        <begin position="77"/>
        <end position="98"/>
    </location>
</feature>
<evidence type="ECO:0000256" key="6">
    <source>
        <dbReference type="RuleBase" id="RU003942"/>
    </source>
</evidence>
<dbReference type="GO" id="GO:0022857">
    <property type="term" value="F:transmembrane transporter activity"/>
    <property type="evidence" value="ECO:0007669"/>
    <property type="project" value="InterPro"/>
</dbReference>
<feature type="transmembrane region" description="Helical" evidence="7">
    <location>
        <begin position="104"/>
        <end position="121"/>
    </location>
</feature>
<evidence type="ECO:0000313" key="9">
    <source>
        <dbReference type="Proteomes" id="UP000697710"/>
    </source>
</evidence>
<organism evidence="8 9">
    <name type="scientific">Eiseniibacteriota bacterium</name>
    <dbReference type="NCBI Taxonomy" id="2212470"/>
    <lineage>
        <taxon>Bacteria</taxon>
        <taxon>Candidatus Eiseniibacteriota</taxon>
    </lineage>
</organism>
<gene>
    <name evidence="8" type="ORF">KC729_21755</name>
</gene>
<evidence type="ECO:0000256" key="3">
    <source>
        <dbReference type="ARBA" id="ARBA00022692"/>
    </source>
</evidence>
<comment type="caution">
    <text evidence="8">The sequence shown here is derived from an EMBL/GenBank/DDBJ whole genome shotgun (WGS) entry which is preliminary data.</text>
</comment>
<dbReference type="InterPro" id="IPR000390">
    <property type="entry name" value="Small_drug/metabolite_transptr"/>
</dbReference>
<dbReference type="InterPro" id="IPR045324">
    <property type="entry name" value="Small_multidrug_res"/>
</dbReference>
<dbReference type="AlphaFoldDB" id="A0A956M401"/>
<evidence type="ECO:0000256" key="7">
    <source>
        <dbReference type="SAM" id="Phobius"/>
    </source>
</evidence>
<dbReference type="PANTHER" id="PTHR30561">
    <property type="entry name" value="SMR FAMILY PROTON-DEPENDENT DRUG EFFLUX TRANSPORTER SUGE"/>
    <property type="match status" value="1"/>
</dbReference>
<dbReference type="Proteomes" id="UP000697710">
    <property type="component" value="Unassembled WGS sequence"/>
</dbReference>
<keyword evidence="4 7" id="KW-1133">Transmembrane helix</keyword>